<evidence type="ECO:0000313" key="3">
    <source>
        <dbReference type="EMBL" id="QFY59310.1"/>
    </source>
</evidence>
<dbReference type="EMBL" id="CP043498">
    <property type="protein sequence ID" value="QFY59310.1"/>
    <property type="molecule type" value="Genomic_DNA"/>
</dbReference>
<dbReference type="RefSeq" id="WP_153269682.1">
    <property type="nucleotide sequence ID" value="NZ_CP043498.1"/>
</dbReference>
<dbReference type="KEGG" id="rgr:FZ934_01945"/>
<dbReference type="OrthoDB" id="9811036at2"/>
<feature type="signal peptide" evidence="1">
    <location>
        <begin position="1"/>
        <end position="26"/>
    </location>
</feature>
<evidence type="ECO:0000313" key="4">
    <source>
        <dbReference type="Proteomes" id="UP000326881"/>
    </source>
</evidence>
<keyword evidence="1" id="KW-0732">Signal</keyword>
<organism evidence="3 4">
    <name type="scientific">Rhizobium grahamii</name>
    <dbReference type="NCBI Taxonomy" id="1120045"/>
    <lineage>
        <taxon>Bacteria</taxon>
        <taxon>Pseudomonadati</taxon>
        <taxon>Pseudomonadota</taxon>
        <taxon>Alphaproteobacteria</taxon>
        <taxon>Hyphomicrobiales</taxon>
        <taxon>Rhizobiaceae</taxon>
        <taxon>Rhizobium/Agrobacterium group</taxon>
        <taxon>Rhizobium</taxon>
    </lineage>
</organism>
<dbReference type="Proteomes" id="UP000326881">
    <property type="component" value="Chromosome"/>
</dbReference>
<dbReference type="AlphaFoldDB" id="A0A5Q0C5N0"/>
<feature type="chain" id="PRO_5025035641" evidence="1">
    <location>
        <begin position="27"/>
        <end position="274"/>
    </location>
</feature>
<evidence type="ECO:0000259" key="2">
    <source>
        <dbReference type="Pfam" id="PF11412"/>
    </source>
</evidence>
<proteinExistence type="predicted"/>
<name>A0A5Q0C5N0_9HYPH</name>
<sequence length="274" mass="29193">MLISIRASHLILAALGLCLSFTAASAEMSAWADNEGGRMRLVALPPDAKGEIRAGLQVEPRSGWITYWREPGKNGIPPQITITPGSSVTLQEIRYPVPKHIVDAKVDEIAYDASVTFPLTLKATGAASEIHAMAFIGICKEICIPFQADLTLKLSPAALSRPEEEAILAEAEKRLPQPPSSDFAITGHTLSADGKSLTLEMKLPQSGETPPQVVVAGPSGYAFTRQIAATRTGNTAKATLAIGKLPLNYDVHGKVWSVLVIDGTRGMESPLAFE</sequence>
<gene>
    <name evidence="3" type="ORF">FZ934_01945</name>
</gene>
<feature type="domain" description="Thiol:disulfide interchange protein DsbD N-terminal" evidence="2">
    <location>
        <begin position="49"/>
        <end position="152"/>
    </location>
</feature>
<evidence type="ECO:0000256" key="1">
    <source>
        <dbReference type="SAM" id="SignalP"/>
    </source>
</evidence>
<keyword evidence="4" id="KW-1185">Reference proteome</keyword>
<dbReference type="InterPro" id="IPR028250">
    <property type="entry name" value="DsbDN"/>
</dbReference>
<protein>
    <submittedName>
        <fullName evidence="3">Cytochrome C biogenesis protein</fullName>
    </submittedName>
</protein>
<dbReference type="Pfam" id="PF11412">
    <property type="entry name" value="DsbD_N"/>
    <property type="match status" value="1"/>
</dbReference>
<accession>A0A5Q0C5N0</accession>
<reference evidence="3 4" key="1">
    <citation type="submission" date="2019-08" db="EMBL/GenBank/DDBJ databases">
        <title>Prosopis cineraria nodule microbiome.</title>
        <authorList>
            <person name="Ali R."/>
            <person name="Chaluvadi S.R."/>
            <person name="Wang X."/>
        </authorList>
    </citation>
    <scope>NUCLEOTIDE SEQUENCE [LARGE SCALE GENOMIC DNA]</scope>
    <source>
        <strain evidence="3 4">BG7</strain>
    </source>
</reference>